<sequence>MTLASLTRIQLNPRHPAVRKDLADAIGLHKTVMRLAPQHLGEHPRRQGGVLFRLDEDPSGTVLLVQTTHLPDLGQLPAGYGHADTRDLGPMFKALTAGIHVRYRIAGNAAKRLRPPAEQEAAGRTHGKVVPLHGEEAAAWWRRRSAEAGLDVHTVLATQLRPACTRTAAGPRHELTRFDGTATVTDPTALAAAIVTGIGKGKPYGAGLLSLAPAGCG</sequence>
<dbReference type="CDD" id="cd09727">
    <property type="entry name" value="Cas6_I-E"/>
    <property type="match status" value="1"/>
</dbReference>
<gene>
    <name evidence="1" type="ORF">ACEZDE_14025</name>
</gene>
<dbReference type="Pfam" id="PF08798">
    <property type="entry name" value="CRISPR_assoc"/>
    <property type="match status" value="1"/>
</dbReference>
<dbReference type="SMART" id="SM01101">
    <property type="entry name" value="CRISPR_assoc"/>
    <property type="match status" value="1"/>
</dbReference>
<dbReference type="Gene3D" id="3.30.70.1210">
    <property type="entry name" value="Crispr-associated protein, domain 2"/>
    <property type="match status" value="1"/>
</dbReference>
<evidence type="ECO:0000313" key="1">
    <source>
        <dbReference type="EMBL" id="MFC1417757.1"/>
    </source>
</evidence>
<protein>
    <submittedName>
        <fullName evidence="1">Type I-E CRISPR-associated protein Cas6/Cse3/CasE</fullName>
    </submittedName>
</protein>
<dbReference type="SUPFAM" id="SSF117987">
    <property type="entry name" value="CRISPR-associated protein"/>
    <property type="match status" value="2"/>
</dbReference>
<reference evidence="1 2" key="1">
    <citation type="submission" date="2024-09" db="EMBL/GenBank/DDBJ databases">
        <authorList>
            <person name="Lee S.D."/>
        </authorList>
    </citation>
    <scope>NUCLEOTIDE SEQUENCE [LARGE SCALE GENOMIC DNA]</scope>
    <source>
        <strain evidence="1 2">N8-3</strain>
    </source>
</reference>
<dbReference type="InterPro" id="IPR010179">
    <property type="entry name" value="CRISPR-assoc_prot_Cse3"/>
</dbReference>
<organism evidence="1 2">
    <name type="scientific">Streptacidiphilus cavernicola</name>
    <dbReference type="NCBI Taxonomy" id="3342716"/>
    <lineage>
        <taxon>Bacteria</taxon>
        <taxon>Bacillati</taxon>
        <taxon>Actinomycetota</taxon>
        <taxon>Actinomycetes</taxon>
        <taxon>Kitasatosporales</taxon>
        <taxon>Streptomycetaceae</taxon>
        <taxon>Streptacidiphilus</taxon>
    </lineage>
</organism>
<dbReference type="Gene3D" id="3.30.70.1200">
    <property type="entry name" value="Crispr-associated protein, domain 1"/>
    <property type="match status" value="1"/>
</dbReference>
<keyword evidence="2" id="KW-1185">Reference proteome</keyword>
<evidence type="ECO:0000313" key="2">
    <source>
        <dbReference type="Proteomes" id="UP001592531"/>
    </source>
</evidence>
<dbReference type="Proteomes" id="UP001592531">
    <property type="component" value="Unassembled WGS sequence"/>
</dbReference>
<comment type="caution">
    <text evidence="1">The sequence shown here is derived from an EMBL/GenBank/DDBJ whole genome shotgun (WGS) entry which is preliminary data.</text>
</comment>
<accession>A0ABV6VW93</accession>
<dbReference type="RefSeq" id="WP_380536110.1">
    <property type="nucleotide sequence ID" value="NZ_JBHFAB010000008.1"/>
</dbReference>
<dbReference type="EMBL" id="JBHFAB010000008">
    <property type="protein sequence ID" value="MFC1417757.1"/>
    <property type="molecule type" value="Genomic_DNA"/>
</dbReference>
<name>A0ABV6VW93_9ACTN</name>
<proteinExistence type="predicted"/>